<name>A0A483DXK4_9EURY</name>
<gene>
    <name evidence="2" type="ORF">C7960_1129</name>
</gene>
<comment type="caution">
    <text evidence="2">The sequence shown here is derived from an EMBL/GenBank/DDBJ whole genome shotgun (WGS) entry which is preliminary data.</text>
</comment>
<organism evidence="2 3">
    <name type="scientific">Methanohalophilus euhalobius</name>
    <dbReference type="NCBI Taxonomy" id="51203"/>
    <lineage>
        <taxon>Archaea</taxon>
        <taxon>Methanobacteriati</taxon>
        <taxon>Methanobacteriota</taxon>
        <taxon>Stenosarchaea group</taxon>
        <taxon>Methanomicrobia</taxon>
        <taxon>Methanosarcinales</taxon>
        <taxon>Methanosarcinaceae</taxon>
        <taxon>Methanohalophilus</taxon>
    </lineage>
</organism>
<proteinExistence type="predicted"/>
<feature type="transmembrane region" description="Helical" evidence="1">
    <location>
        <begin position="33"/>
        <end position="54"/>
    </location>
</feature>
<keyword evidence="1" id="KW-0472">Membrane</keyword>
<dbReference type="EMBL" id="SMMS01000001">
    <property type="protein sequence ID" value="TCL11926.1"/>
    <property type="molecule type" value="Genomic_DNA"/>
</dbReference>
<feature type="transmembrane region" description="Helical" evidence="1">
    <location>
        <begin position="93"/>
        <end position="112"/>
    </location>
</feature>
<dbReference type="AlphaFoldDB" id="A0A483DXK4"/>
<keyword evidence="1" id="KW-0812">Transmembrane</keyword>
<sequence>MKENIAFEDIRNAVIQKMIAELKNEGNIYDKKFPGYAIFKRCVFLFIIVKLMVFRFKIPSSKSRNQPCGFIYDHGNLEYTKFFRDILEFDFKYTYFHVPFIGYVFYLIATHYNKKTYLFQQIKFILRQIIGVIRISLTERYNYPLKYYERLLDFYLQCFNHLTLFNVYPPSFVFTVDDFVPSRIGLCYVANFMKVPIIYGQIDMYNFSVPPTKVDIALVNSKEAIEYFNDGLTIVHQKEKIDYKINIRKIPSNPKIIGLVPNNFYVKEKLISAIALIIQKHPNSTLYIKYHPNTKTKDKPLFSSNKIVEAKEETLESYSNKCDYIIASNTTAQMKVLLKGCPVIHISGIDRNKFDLNGYVKKKSYLAAKLKN</sequence>
<protein>
    <submittedName>
        <fullName evidence="2">Uncharacterized protein</fullName>
    </submittedName>
</protein>
<dbReference type="Proteomes" id="UP000295404">
    <property type="component" value="Unassembled WGS sequence"/>
</dbReference>
<accession>A0A483DXK4</accession>
<evidence type="ECO:0000256" key="1">
    <source>
        <dbReference type="SAM" id="Phobius"/>
    </source>
</evidence>
<reference evidence="2 3" key="1">
    <citation type="submission" date="2019-03" db="EMBL/GenBank/DDBJ databases">
        <title>Subsurface microbial communities from deep shales in Ohio and West Virginia, USA.</title>
        <authorList>
            <person name="Wrighton K."/>
        </authorList>
    </citation>
    <scope>NUCLEOTIDE SEQUENCE [LARGE SCALE GENOMIC DNA]</scope>
    <source>
        <strain evidence="2 3">WG1_MB</strain>
    </source>
</reference>
<evidence type="ECO:0000313" key="2">
    <source>
        <dbReference type="EMBL" id="TCL11926.1"/>
    </source>
</evidence>
<keyword evidence="1" id="KW-1133">Transmembrane helix</keyword>
<dbReference type="SUPFAM" id="SSF53756">
    <property type="entry name" value="UDP-Glycosyltransferase/glycogen phosphorylase"/>
    <property type="match status" value="1"/>
</dbReference>
<evidence type="ECO:0000313" key="3">
    <source>
        <dbReference type="Proteomes" id="UP000295404"/>
    </source>
</evidence>